<dbReference type="Pfam" id="PF07687">
    <property type="entry name" value="M20_dimer"/>
    <property type="match status" value="1"/>
</dbReference>
<reference evidence="4 5" key="1">
    <citation type="submission" date="2018-08" db="EMBL/GenBank/DDBJ databases">
        <title>Acidipila sp. 4G-K13, an acidobacterium isolated from forest soil.</title>
        <authorList>
            <person name="Gao Z.-H."/>
            <person name="Qiu L.-H."/>
        </authorList>
    </citation>
    <scope>NUCLEOTIDE SEQUENCE [LARGE SCALE GENOMIC DNA]</scope>
    <source>
        <strain evidence="4 5">4G-K13</strain>
    </source>
</reference>
<sequence length="430" mass="45861">MSAAPTSAYARIANLASDRRVHQAFQWMHLHERQIMQWQAGLVEVPAPPFGERPRAEWLCDRFRDLGLRKVLIDEEGNAIGELPGSDAPVSAAPRPCLLLSAHIDTIFPAGTPIDPVLDGTRLTAPGACDNGAGIAAMLAIAAALRHAHVELPCDLVFLGNVGEEGEGDLRGMRHIYRHAPWRDRIAAHIVLDGAGHEIAVTHALGSQRFLVTLCGPGGHSWTDAGRPNPIVVLSQAIARLGSLALSGSPRTTLNVGTIEGGTSVNAIPEQASARFDLRSTDPEQLMCLEVELHRAVEDAVLDARHAFAAALKDGHARGPGDLKFSIARIGNRPAGRLPSASPLFETLRAVDRHLSIRTEPRVASTDANIPLSLGVPAFSLGSGGEGGGIHTRAEWYDARGRELALRRILLLLLALSHQQTHSSGTLAAI</sequence>
<evidence type="ECO:0000259" key="3">
    <source>
        <dbReference type="Pfam" id="PF07687"/>
    </source>
</evidence>
<keyword evidence="5" id="KW-1185">Reference proteome</keyword>
<accession>A0A372ISQ5</accession>
<dbReference type="InterPro" id="IPR036264">
    <property type="entry name" value="Bact_exopeptidase_dim_dom"/>
</dbReference>
<dbReference type="InterPro" id="IPR011650">
    <property type="entry name" value="Peptidase_M20_dimer"/>
</dbReference>
<proteinExistence type="predicted"/>
<gene>
    <name evidence="4" type="ORF">D0Y96_06785</name>
</gene>
<dbReference type="InterPro" id="IPR002933">
    <property type="entry name" value="Peptidase_M20"/>
</dbReference>
<protein>
    <submittedName>
        <fullName evidence="4">M20/M25/M40 family metallo-hydrolase</fullName>
    </submittedName>
</protein>
<feature type="domain" description="Peptidase M20 dimerisation" evidence="3">
    <location>
        <begin position="209"/>
        <end position="300"/>
    </location>
</feature>
<dbReference type="GO" id="GO:0016787">
    <property type="term" value="F:hydrolase activity"/>
    <property type="evidence" value="ECO:0007669"/>
    <property type="project" value="UniProtKB-KW"/>
</dbReference>
<dbReference type="PANTHER" id="PTHR43808">
    <property type="entry name" value="ACETYLORNITHINE DEACETYLASE"/>
    <property type="match status" value="1"/>
</dbReference>
<dbReference type="OrthoDB" id="9783294at2"/>
<dbReference type="SUPFAM" id="SSF53187">
    <property type="entry name" value="Zn-dependent exopeptidases"/>
    <property type="match status" value="1"/>
</dbReference>
<evidence type="ECO:0000313" key="5">
    <source>
        <dbReference type="Proteomes" id="UP000264702"/>
    </source>
</evidence>
<keyword evidence="2 4" id="KW-0378">Hydrolase</keyword>
<dbReference type="PANTHER" id="PTHR43808:SF17">
    <property type="entry name" value="PEPTIDASE M20"/>
    <property type="match status" value="1"/>
</dbReference>
<dbReference type="Proteomes" id="UP000264702">
    <property type="component" value="Unassembled WGS sequence"/>
</dbReference>
<keyword evidence="1" id="KW-0479">Metal-binding</keyword>
<dbReference type="InterPro" id="IPR050072">
    <property type="entry name" value="Peptidase_M20A"/>
</dbReference>
<evidence type="ECO:0000256" key="2">
    <source>
        <dbReference type="ARBA" id="ARBA00022801"/>
    </source>
</evidence>
<dbReference type="Pfam" id="PF01546">
    <property type="entry name" value="Peptidase_M20"/>
    <property type="match status" value="1"/>
</dbReference>
<dbReference type="AlphaFoldDB" id="A0A372ISQ5"/>
<evidence type="ECO:0000256" key="1">
    <source>
        <dbReference type="ARBA" id="ARBA00022723"/>
    </source>
</evidence>
<organism evidence="4 5">
    <name type="scientific">Paracidobacterium acidisoli</name>
    <dbReference type="NCBI Taxonomy" id="2303751"/>
    <lineage>
        <taxon>Bacteria</taxon>
        <taxon>Pseudomonadati</taxon>
        <taxon>Acidobacteriota</taxon>
        <taxon>Terriglobia</taxon>
        <taxon>Terriglobales</taxon>
        <taxon>Acidobacteriaceae</taxon>
        <taxon>Paracidobacterium</taxon>
    </lineage>
</organism>
<dbReference type="Gene3D" id="3.40.630.10">
    <property type="entry name" value="Zn peptidases"/>
    <property type="match status" value="1"/>
</dbReference>
<evidence type="ECO:0000313" key="4">
    <source>
        <dbReference type="EMBL" id="RFU17811.1"/>
    </source>
</evidence>
<dbReference type="Gene3D" id="3.30.70.360">
    <property type="match status" value="1"/>
</dbReference>
<comment type="caution">
    <text evidence="4">The sequence shown here is derived from an EMBL/GenBank/DDBJ whole genome shotgun (WGS) entry which is preliminary data.</text>
</comment>
<dbReference type="GO" id="GO:0046872">
    <property type="term" value="F:metal ion binding"/>
    <property type="evidence" value="ECO:0007669"/>
    <property type="project" value="UniProtKB-KW"/>
</dbReference>
<name>A0A372ISQ5_9BACT</name>
<dbReference type="EMBL" id="QVQT01000002">
    <property type="protein sequence ID" value="RFU17811.1"/>
    <property type="molecule type" value="Genomic_DNA"/>
</dbReference>
<dbReference type="SUPFAM" id="SSF55031">
    <property type="entry name" value="Bacterial exopeptidase dimerisation domain"/>
    <property type="match status" value="1"/>
</dbReference>
<dbReference type="RefSeq" id="WP_117298559.1">
    <property type="nucleotide sequence ID" value="NZ_QVQT02000002.1"/>
</dbReference>